<evidence type="ECO:0000256" key="3">
    <source>
        <dbReference type="ARBA" id="ARBA00022771"/>
    </source>
</evidence>
<dbReference type="InterPro" id="IPR019786">
    <property type="entry name" value="Zinc_finger_PHD-type_CS"/>
</dbReference>
<evidence type="ECO:0000259" key="10">
    <source>
        <dbReference type="PROSITE" id="PS50016"/>
    </source>
</evidence>
<dbReference type="Pfam" id="PF07524">
    <property type="entry name" value="Bromo_TP"/>
    <property type="match status" value="1"/>
</dbReference>
<feature type="region of interest" description="Disordered" evidence="9">
    <location>
        <begin position="351"/>
        <end position="405"/>
    </location>
</feature>
<dbReference type="InterPro" id="IPR009072">
    <property type="entry name" value="Histone-fold"/>
</dbReference>
<feature type="domain" description="PHD-type" evidence="10">
    <location>
        <begin position="964"/>
        <end position="1013"/>
    </location>
</feature>
<dbReference type="InterPro" id="IPR019787">
    <property type="entry name" value="Znf_PHD-finger"/>
</dbReference>
<dbReference type="PANTHER" id="PTHR46452:SF1">
    <property type="entry name" value="TRANSCRIPTION INITIATION FACTOR TFIID SUBUNIT 3"/>
    <property type="match status" value="1"/>
</dbReference>
<dbReference type="RefSeq" id="XP_038067976.1">
    <property type="nucleotide sequence ID" value="XM_038212048.1"/>
</dbReference>
<feature type="compositionally biased region" description="Basic and acidic residues" evidence="9">
    <location>
        <begin position="537"/>
        <end position="566"/>
    </location>
</feature>
<dbReference type="SUPFAM" id="SSF57903">
    <property type="entry name" value="FYVE/PHD zinc finger"/>
    <property type="match status" value="1"/>
</dbReference>
<keyword evidence="2" id="KW-0479">Metal-binding</keyword>
<keyword evidence="3 8" id="KW-0863">Zinc-finger</keyword>
<feature type="compositionally biased region" description="Pro residues" evidence="9">
    <location>
        <begin position="777"/>
        <end position="811"/>
    </location>
</feature>
<dbReference type="InterPro" id="IPR001965">
    <property type="entry name" value="Znf_PHD"/>
</dbReference>
<evidence type="ECO:0000256" key="4">
    <source>
        <dbReference type="ARBA" id="ARBA00022833"/>
    </source>
</evidence>
<sequence>MVEEYCRSLLKVAVAQLCQGLGWHTIHTTPFDLLTDVLQRYLEHLARHTHRYAEQYGRTDPTLDDVGLAFAHMHVRLNELETYLKEVEPIPFAHPLPSFPVAKRNNLQIPQPGSRDCRERLEYIPEHMPPLVDIAGEFGEGLDAMDISHSSRASFDADSYEPHTPLLSPTSPRGEKRELLSPTTDYFAFKRLRMMEDGTPRELTALSMGVNGEITPKREGRLPVATTPPQKTLVERRSGVPVIPLSRTDSKPDGLLTKFSKLPRSSPAMDLKVIKGKGITPPKPKPKSPKHLFFSSGGTPSVFQVKPKSPAVVIMDKVKELLPSGGKNIKVVGPNIGTLLITTKKTVEIPPVPSAKDIDDDDKSPSPKKPSALDVYDFEDEDTKPRTSKTFDPCGELPDPSKAVLPSATLIREEEQEVVANAASIEDTIESVISKMARGSTSKSAKKNGKDGDRERTKEKGKDKSKDKGKDRSVEKGKGGLLDMANKSNAEKSSKGHSLPPKLLFKHAWRESEGAITSAIKMDTSPGLAPKLVIKTSDPKDKSKDKRDKPKKFGDEKTTSGKESKKERSKRKKEQLKKEKLKKKKMEKKRRLQELAGKTASSSSGETQTDSSLKQPIIAKLNIITKNPKSMKVRVVSQSESPASSPSRDKLSSKQKDKTRLKKKKKEKERKAKIKAAKDSLKKAKQKEGKKNPGEKEGEQNPSEEPPEKIAKLTVPKLMLKIGSASSSGETTKIIIKKPSEKPKPLPPRPRTPSPSSSSTSSSSSSSPSPSPRRKSPFPPPHSPSPSTSPSPSPSPTPASPLPTPDPPPKKTPASKRAPPVKKSIPKKVPAASPPSSPPSVPKSPPPPQPKSPPPPKVPVAVPPVRKAASKAFSAIANPTKVSQPLSPGAAQSQAPFKGISVPTKASLKAPVEKPPAKGSKGPSTQKAPGTPPPSGGVTVGGSAQRSVILETVGTVVSDTGEKIWICPTCKLPDDGSPMVGCDTCDDWYHWPCVGIKEEPKEPDWYCPRCRVPKKKKGKKKSR</sequence>
<dbReference type="SMART" id="SM00249">
    <property type="entry name" value="PHD"/>
    <property type="match status" value="1"/>
</dbReference>
<feature type="compositionally biased region" description="Basic residues" evidence="9">
    <location>
        <begin position="567"/>
        <end position="591"/>
    </location>
</feature>
<dbReference type="AlphaFoldDB" id="A0A914AXI5"/>
<dbReference type="Gene3D" id="3.30.40.10">
    <property type="entry name" value="Zinc/RING finger domain, C3HC4 (zinc finger)"/>
    <property type="match status" value="1"/>
</dbReference>
<evidence type="ECO:0000313" key="12">
    <source>
        <dbReference type="Proteomes" id="UP000887568"/>
    </source>
</evidence>
<keyword evidence="6" id="KW-0804">Transcription</keyword>
<evidence type="ECO:0000256" key="5">
    <source>
        <dbReference type="ARBA" id="ARBA00023015"/>
    </source>
</evidence>
<dbReference type="GO" id="GO:0046982">
    <property type="term" value="F:protein heterodimerization activity"/>
    <property type="evidence" value="ECO:0007669"/>
    <property type="project" value="InterPro"/>
</dbReference>
<evidence type="ECO:0000256" key="6">
    <source>
        <dbReference type="ARBA" id="ARBA00023163"/>
    </source>
</evidence>
<evidence type="ECO:0000256" key="8">
    <source>
        <dbReference type="PROSITE-ProRule" id="PRU00146"/>
    </source>
</evidence>
<feature type="region of interest" description="Disordered" evidence="9">
    <location>
        <begin position="518"/>
        <end position="863"/>
    </location>
</feature>
<dbReference type="Pfam" id="PF00628">
    <property type="entry name" value="PHD"/>
    <property type="match status" value="1"/>
</dbReference>
<dbReference type="GO" id="GO:0005669">
    <property type="term" value="C:transcription factor TFIID complex"/>
    <property type="evidence" value="ECO:0007669"/>
    <property type="project" value="TreeGrafter"/>
</dbReference>
<dbReference type="InterPro" id="IPR013083">
    <property type="entry name" value="Znf_RING/FYVE/PHD"/>
</dbReference>
<dbReference type="PRINTS" id="PR01217">
    <property type="entry name" value="PRICHEXTENSN"/>
</dbReference>
<feature type="compositionally biased region" description="Low complexity" evidence="9">
    <location>
        <begin position="601"/>
        <end position="612"/>
    </location>
</feature>
<dbReference type="CDD" id="cd22916">
    <property type="entry name" value="HFD_TAF3"/>
    <property type="match status" value="1"/>
</dbReference>
<dbReference type="GO" id="GO:0008270">
    <property type="term" value="F:zinc ion binding"/>
    <property type="evidence" value="ECO:0007669"/>
    <property type="project" value="UniProtKB-KW"/>
</dbReference>
<evidence type="ECO:0000256" key="7">
    <source>
        <dbReference type="ARBA" id="ARBA00023242"/>
    </source>
</evidence>
<keyword evidence="12" id="KW-1185">Reference proteome</keyword>
<feature type="compositionally biased region" description="Basic residues" evidence="9">
    <location>
        <begin position="659"/>
        <end position="675"/>
    </location>
</feature>
<dbReference type="PROSITE" id="PS01359">
    <property type="entry name" value="ZF_PHD_1"/>
    <property type="match status" value="1"/>
</dbReference>
<dbReference type="SMART" id="SM00576">
    <property type="entry name" value="BTP"/>
    <property type="match status" value="1"/>
</dbReference>
<dbReference type="OrthoDB" id="436852at2759"/>
<dbReference type="Gene3D" id="1.10.20.10">
    <property type="entry name" value="Histone, subunit A"/>
    <property type="match status" value="1"/>
</dbReference>
<feature type="compositionally biased region" description="Polar residues" evidence="9">
    <location>
        <begin position="880"/>
        <end position="895"/>
    </location>
</feature>
<feature type="compositionally biased region" description="Basic and acidic residues" evidence="9">
    <location>
        <begin position="647"/>
        <end position="658"/>
    </location>
</feature>
<dbReference type="OMA" id="ENIHMRQ"/>
<protein>
    <recommendedName>
        <fullName evidence="10">PHD-type domain-containing protein</fullName>
    </recommendedName>
</protein>
<dbReference type="GeneID" id="119737592"/>
<evidence type="ECO:0000256" key="2">
    <source>
        <dbReference type="ARBA" id="ARBA00022723"/>
    </source>
</evidence>
<proteinExistence type="predicted"/>
<dbReference type="EnsemblMetazoa" id="XM_038212048.1">
    <property type="protein sequence ID" value="XP_038067976.1"/>
    <property type="gene ID" value="LOC119737592"/>
</dbReference>
<organism evidence="11 12">
    <name type="scientific">Patiria miniata</name>
    <name type="common">Bat star</name>
    <name type="synonym">Asterina miniata</name>
    <dbReference type="NCBI Taxonomy" id="46514"/>
    <lineage>
        <taxon>Eukaryota</taxon>
        <taxon>Metazoa</taxon>
        <taxon>Echinodermata</taxon>
        <taxon>Eleutherozoa</taxon>
        <taxon>Asterozoa</taxon>
        <taxon>Asteroidea</taxon>
        <taxon>Valvatacea</taxon>
        <taxon>Valvatida</taxon>
        <taxon>Asterinidae</taxon>
        <taxon>Patiria</taxon>
    </lineage>
</organism>
<evidence type="ECO:0000256" key="9">
    <source>
        <dbReference type="SAM" id="MobiDB-lite"/>
    </source>
</evidence>
<keyword evidence="4" id="KW-0862">Zinc</keyword>
<feature type="compositionally biased region" description="Pro residues" evidence="9">
    <location>
        <begin position="832"/>
        <end position="862"/>
    </location>
</feature>
<comment type="subcellular location">
    <subcellularLocation>
        <location evidence="1">Nucleus</location>
    </subcellularLocation>
</comment>
<feature type="compositionally biased region" description="Basic and acidic residues" evidence="9">
    <location>
        <begin position="448"/>
        <end position="478"/>
    </location>
</feature>
<dbReference type="InterPro" id="IPR006565">
    <property type="entry name" value="BTP"/>
</dbReference>
<dbReference type="GO" id="GO:0002039">
    <property type="term" value="F:p53 binding"/>
    <property type="evidence" value="ECO:0007669"/>
    <property type="project" value="TreeGrafter"/>
</dbReference>
<evidence type="ECO:0000256" key="1">
    <source>
        <dbReference type="ARBA" id="ARBA00004123"/>
    </source>
</evidence>
<feature type="compositionally biased region" description="Low complexity" evidence="9">
    <location>
        <begin position="754"/>
        <end position="768"/>
    </location>
</feature>
<feature type="compositionally biased region" description="Low complexity" evidence="9">
    <location>
        <begin position="637"/>
        <end position="646"/>
    </location>
</feature>
<evidence type="ECO:0000313" key="11">
    <source>
        <dbReference type="EnsemblMetazoa" id="XP_038067976.1"/>
    </source>
</evidence>
<feature type="compositionally biased region" description="Low complexity" evidence="9">
    <location>
        <begin position="815"/>
        <end position="831"/>
    </location>
</feature>
<feature type="region of interest" description="Disordered" evidence="9">
    <location>
        <begin position="879"/>
        <end position="943"/>
    </location>
</feature>
<feature type="compositionally biased region" description="Basic and acidic residues" evidence="9">
    <location>
        <begin position="676"/>
        <end position="699"/>
    </location>
</feature>
<dbReference type="CDD" id="cd15522">
    <property type="entry name" value="PHD_TAF3"/>
    <property type="match status" value="1"/>
</dbReference>
<dbReference type="InterPro" id="IPR011011">
    <property type="entry name" value="Znf_FYVE_PHD"/>
</dbReference>
<name>A0A914AXI5_PATMI</name>
<accession>A0A914AXI5</accession>
<keyword evidence="7" id="KW-0539">Nucleus</keyword>
<dbReference type="GO" id="GO:0045944">
    <property type="term" value="P:positive regulation of transcription by RNA polymerase II"/>
    <property type="evidence" value="ECO:0007669"/>
    <property type="project" value="TreeGrafter"/>
</dbReference>
<dbReference type="PANTHER" id="PTHR46452">
    <property type="entry name" value="TRANSCRIPTION INITIATION FACTOR TFIID SUBUNIT 3"/>
    <property type="match status" value="1"/>
</dbReference>
<feature type="region of interest" description="Disordered" evidence="9">
    <location>
        <begin position="153"/>
        <end position="177"/>
    </location>
</feature>
<keyword evidence="5" id="KW-0805">Transcription regulation</keyword>
<dbReference type="Proteomes" id="UP000887568">
    <property type="component" value="Unplaced"/>
</dbReference>
<feature type="region of interest" description="Disordered" evidence="9">
    <location>
        <begin position="433"/>
        <end position="502"/>
    </location>
</feature>
<reference evidence="11" key="1">
    <citation type="submission" date="2022-11" db="UniProtKB">
        <authorList>
            <consortium name="EnsemblMetazoa"/>
        </authorList>
    </citation>
    <scope>IDENTIFICATION</scope>
</reference>
<dbReference type="PROSITE" id="PS50016">
    <property type="entry name" value="ZF_PHD_2"/>
    <property type="match status" value="1"/>
</dbReference>
<dbReference type="CTD" id="83860"/>